<comment type="similarity">
    <text evidence="4 11">Belongs to the MoeA family.</text>
</comment>
<feature type="domain" description="MoaB/Mog" evidence="12">
    <location>
        <begin position="179"/>
        <end position="316"/>
    </location>
</feature>
<dbReference type="InterPro" id="IPR038987">
    <property type="entry name" value="MoeA-like"/>
</dbReference>
<dbReference type="GO" id="GO:0005829">
    <property type="term" value="C:cytosol"/>
    <property type="evidence" value="ECO:0007669"/>
    <property type="project" value="TreeGrafter"/>
</dbReference>
<dbReference type="NCBIfam" id="TIGR00177">
    <property type="entry name" value="molyb_syn"/>
    <property type="match status" value="1"/>
</dbReference>
<evidence type="ECO:0000256" key="11">
    <source>
        <dbReference type="RuleBase" id="RU365090"/>
    </source>
</evidence>
<dbReference type="PROSITE" id="PS01079">
    <property type="entry name" value="MOCF_BIOSYNTHESIS_2"/>
    <property type="match status" value="1"/>
</dbReference>
<evidence type="ECO:0000256" key="4">
    <source>
        <dbReference type="ARBA" id="ARBA00010763"/>
    </source>
</evidence>
<evidence type="ECO:0000256" key="10">
    <source>
        <dbReference type="ARBA" id="ARBA00047317"/>
    </source>
</evidence>
<name>I3XXE0_SULBS</name>
<gene>
    <name evidence="13" type="ordered locus">Sulba_1323</name>
</gene>
<dbReference type="OrthoDB" id="9804758at2"/>
<dbReference type="InterPro" id="IPR001453">
    <property type="entry name" value="MoaB/Mog_dom"/>
</dbReference>
<dbReference type="Gene3D" id="3.90.105.10">
    <property type="entry name" value="Molybdopterin biosynthesis moea protein, domain 2"/>
    <property type="match status" value="1"/>
</dbReference>
<dbReference type="InterPro" id="IPR036135">
    <property type="entry name" value="MoeA_linker/N_sf"/>
</dbReference>
<keyword evidence="14" id="KW-1185">Reference proteome</keyword>
<proteinExistence type="inferred from homology"/>
<evidence type="ECO:0000256" key="7">
    <source>
        <dbReference type="ARBA" id="ARBA00022723"/>
    </source>
</evidence>
<dbReference type="SUPFAM" id="SSF63882">
    <property type="entry name" value="MoeA N-terminal region -like"/>
    <property type="match status" value="1"/>
</dbReference>
<comment type="catalytic activity">
    <reaction evidence="10">
        <text>adenylyl-molybdopterin + molybdate = Mo-molybdopterin + AMP + H(+)</text>
        <dbReference type="Rhea" id="RHEA:35047"/>
        <dbReference type="ChEBI" id="CHEBI:15378"/>
        <dbReference type="ChEBI" id="CHEBI:36264"/>
        <dbReference type="ChEBI" id="CHEBI:62727"/>
        <dbReference type="ChEBI" id="CHEBI:71302"/>
        <dbReference type="ChEBI" id="CHEBI:456215"/>
        <dbReference type="EC" id="2.10.1.1"/>
    </reaction>
</comment>
<comment type="pathway">
    <text evidence="3 11">Cofactor biosynthesis; molybdopterin biosynthesis.</text>
</comment>
<evidence type="ECO:0000259" key="12">
    <source>
        <dbReference type="SMART" id="SM00852"/>
    </source>
</evidence>
<dbReference type="Gene3D" id="3.40.980.10">
    <property type="entry name" value="MoaB/Mog-like domain"/>
    <property type="match status" value="1"/>
</dbReference>
<evidence type="ECO:0000256" key="8">
    <source>
        <dbReference type="ARBA" id="ARBA00022842"/>
    </source>
</evidence>
<evidence type="ECO:0000256" key="3">
    <source>
        <dbReference type="ARBA" id="ARBA00005046"/>
    </source>
</evidence>
<keyword evidence="9 11" id="KW-0501">Molybdenum cofactor biosynthesis</keyword>
<evidence type="ECO:0000256" key="5">
    <source>
        <dbReference type="ARBA" id="ARBA00022505"/>
    </source>
</evidence>
<dbReference type="Gene3D" id="2.170.190.11">
    <property type="entry name" value="Molybdopterin biosynthesis moea protein, domain 3"/>
    <property type="match status" value="1"/>
</dbReference>
<keyword evidence="8 11" id="KW-0460">Magnesium</keyword>
<dbReference type="AlphaFoldDB" id="I3XXE0"/>
<reference evidence="13 14" key="1">
    <citation type="submission" date="2012-06" db="EMBL/GenBank/DDBJ databases">
        <title>Complete sequence of Sulfurospirillum barnesii SES-3.</title>
        <authorList>
            <consortium name="US DOE Joint Genome Institute"/>
            <person name="Lucas S."/>
            <person name="Han J."/>
            <person name="Lapidus A."/>
            <person name="Cheng J.-F."/>
            <person name="Goodwin L."/>
            <person name="Pitluck S."/>
            <person name="Peters L."/>
            <person name="Ovchinnikova G."/>
            <person name="Lu M."/>
            <person name="Detter J.C."/>
            <person name="Han C."/>
            <person name="Tapia R."/>
            <person name="Land M."/>
            <person name="Hauser L."/>
            <person name="Kyrpides N."/>
            <person name="Ivanova N."/>
            <person name="Pagani I."/>
            <person name="Stolz J."/>
            <person name="Arkin A."/>
            <person name="Dehal P."/>
            <person name="Oremland R."/>
            <person name="Saltikov C."/>
            <person name="Basu P."/>
            <person name="Hollibaugh J."/>
            <person name="Newman D."/>
            <person name="Stolyar S."/>
            <person name="Hazen T."/>
            <person name="Woyke T."/>
        </authorList>
    </citation>
    <scope>NUCLEOTIDE SEQUENCE [LARGE SCALE GENOMIC DNA]</scope>
    <source>
        <strain evidence="14">ATCC 700032 / DSM 10660 / SES-3</strain>
    </source>
</reference>
<comment type="cofactor">
    <cofactor evidence="1 11">
        <name>Mg(2+)</name>
        <dbReference type="ChEBI" id="CHEBI:18420"/>
    </cofactor>
</comment>
<dbReference type="InterPro" id="IPR036688">
    <property type="entry name" value="MoeA_C_domain_IV_sf"/>
</dbReference>
<dbReference type="GO" id="GO:0046872">
    <property type="term" value="F:metal ion binding"/>
    <property type="evidence" value="ECO:0007669"/>
    <property type="project" value="UniProtKB-UniRule"/>
</dbReference>
<evidence type="ECO:0000256" key="2">
    <source>
        <dbReference type="ARBA" id="ARBA00002901"/>
    </source>
</evidence>
<dbReference type="SUPFAM" id="SSF63867">
    <property type="entry name" value="MoeA C-terminal domain-like"/>
    <property type="match status" value="1"/>
</dbReference>
<dbReference type="SMART" id="SM00852">
    <property type="entry name" value="MoCF_biosynth"/>
    <property type="match status" value="1"/>
</dbReference>
<keyword evidence="7 11" id="KW-0479">Metal-binding</keyword>
<evidence type="ECO:0000256" key="9">
    <source>
        <dbReference type="ARBA" id="ARBA00023150"/>
    </source>
</evidence>
<evidence type="ECO:0000256" key="6">
    <source>
        <dbReference type="ARBA" id="ARBA00022679"/>
    </source>
</evidence>
<evidence type="ECO:0000313" key="14">
    <source>
        <dbReference type="Proteomes" id="UP000006176"/>
    </source>
</evidence>
<organism evidence="13 14">
    <name type="scientific">Sulfurospirillum barnesii (strain ATCC 700032 / DSM 10660 / SES-3)</name>
    <dbReference type="NCBI Taxonomy" id="760154"/>
    <lineage>
        <taxon>Bacteria</taxon>
        <taxon>Pseudomonadati</taxon>
        <taxon>Campylobacterota</taxon>
        <taxon>Epsilonproteobacteria</taxon>
        <taxon>Campylobacterales</taxon>
        <taxon>Sulfurospirillaceae</taxon>
        <taxon>Sulfurospirillum</taxon>
    </lineage>
</organism>
<protein>
    <recommendedName>
        <fullName evidence="11">Molybdopterin molybdenumtransferase</fullName>
        <ecNumber evidence="11">2.10.1.1</ecNumber>
    </recommendedName>
</protein>
<dbReference type="SUPFAM" id="SSF53218">
    <property type="entry name" value="Molybdenum cofactor biosynthesis proteins"/>
    <property type="match status" value="1"/>
</dbReference>
<dbReference type="InterPro" id="IPR005110">
    <property type="entry name" value="MoeA_linker/N"/>
</dbReference>
<keyword evidence="6 11" id="KW-0808">Transferase</keyword>
<dbReference type="InterPro" id="IPR008284">
    <property type="entry name" value="MoCF_biosynth_CS"/>
</dbReference>
<dbReference type="Gene3D" id="2.40.340.10">
    <property type="entry name" value="MoeA, C-terminal, domain IV"/>
    <property type="match status" value="1"/>
</dbReference>
<dbReference type="Proteomes" id="UP000006176">
    <property type="component" value="Chromosome"/>
</dbReference>
<dbReference type="STRING" id="760154.Sulba_1323"/>
<accession>I3XXE0</accession>
<dbReference type="GO" id="GO:0061599">
    <property type="term" value="F:molybdopterin molybdotransferase activity"/>
    <property type="evidence" value="ECO:0007669"/>
    <property type="project" value="UniProtKB-UniRule"/>
</dbReference>
<dbReference type="GO" id="GO:0006777">
    <property type="term" value="P:Mo-molybdopterin cofactor biosynthetic process"/>
    <property type="evidence" value="ECO:0007669"/>
    <property type="project" value="UniProtKB-UniRule"/>
</dbReference>
<dbReference type="EMBL" id="CP003333">
    <property type="protein sequence ID" value="AFL68614.1"/>
    <property type="molecule type" value="Genomic_DNA"/>
</dbReference>
<evidence type="ECO:0000313" key="13">
    <source>
        <dbReference type="EMBL" id="AFL68614.1"/>
    </source>
</evidence>
<dbReference type="eggNOG" id="COG0303">
    <property type="taxonomic scope" value="Bacteria"/>
</dbReference>
<dbReference type="InterPro" id="IPR036425">
    <property type="entry name" value="MoaB/Mog-like_dom_sf"/>
</dbReference>
<dbReference type="PATRIC" id="fig|760154.4.peg.1324"/>
<comment type="function">
    <text evidence="2 11">Catalyzes the insertion of molybdate into adenylated molybdopterin with the concomitant release of AMP.</text>
</comment>
<dbReference type="Pfam" id="PF03453">
    <property type="entry name" value="MoeA_N"/>
    <property type="match status" value="1"/>
</dbReference>
<dbReference type="PANTHER" id="PTHR10192:SF5">
    <property type="entry name" value="GEPHYRIN"/>
    <property type="match status" value="1"/>
</dbReference>
<evidence type="ECO:0000256" key="1">
    <source>
        <dbReference type="ARBA" id="ARBA00001946"/>
    </source>
</evidence>
<dbReference type="UniPathway" id="UPA00344"/>
<dbReference type="Pfam" id="PF00994">
    <property type="entry name" value="MoCF_biosynth"/>
    <property type="match status" value="1"/>
</dbReference>
<dbReference type="PANTHER" id="PTHR10192">
    <property type="entry name" value="MOLYBDOPTERIN BIOSYNTHESIS PROTEIN"/>
    <property type="match status" value="1"/>
</dbReference>
<dbReference type="HOGENOM" id="CLU_010186_7_1_7"/>
<dbReference type="KEGG" id="sba:Sulba_1323"/>
<dbReference type="RefSeq" id="WP_014769492.1">
    <property type="nucleotide sequence ID" value="NC_018002.1"/>
</dbReference>
<dbReference type="FunFam" id="3.40.980.10:FF:000004">
    <property type="entry name" value="Molybdopterin molybdenumtransferase"/>
    <property type="match status" value="1"/>
</dbReference>
<sequence>MAYEDIVSYDDAIIRSLALVKDKPHTEWVSLFDALGRTLAKKITCKKNLPSYNNAAMDGYAFTYKEGLRELHIKKTILAGSVVDACLMGNECYKIMTGAKVPFDADTIVPFEMCELHGETMVRLPEKIKKGNALRLKGEEADVGTILLEEGVHLNSRDIALLASQGIMMVEVYKKLHVAIFSTGDELKSPWENASEDEIYDINALALLSLLKEYGFEAHYCGVIPDNLESATAYFTQMKQYDVVITSGGVSMGEADFVERALLANGFEASFHGINIKPGKPMMMGQMGDTLVASLPGNPLAAYVNTFVFLLPVLKKLQGQKVFHFERIDALNKETFALRSGRVNFVLGSFSEGVFHAFDKNMYGSGMVKPLVGSNALWISDESKRSVEVDEKIKILLL</sequence>
<dbReference type="CDD" id="cd00887">
    <property type="entry name" value="MoeA"/>
    <property type="match status" value="1"/>
</dbReference>
<keyword evidence="5 11" id="KW-0500">Molybdenum</keyword>
<dbReference type="EC" id="2.10.1.1" evidence="11"/>